<dbReference type="GO" id="GO:0055085">
    <property type="term" value="P:transmembrane transport"/>
    <property type="evidence" value="ECO:0007669"/>
    <property type="project" value="TreeGrafter"/>
</dbReference>
<dbReference type="PANTHER" id="PTHR36920">
    <property type="match status" value="1"/>
</dbReference>
<dbReference type="Proteomes" id="UP000297391">
    <property type="component" value="Unassembled WGS sequence"/>
</dbReference>
<comment type="caution">
    <text evidence="2">The sequence shown here is derived from an EMBL/GenBank/DDBJ whole genome shotgun (WGS) entry which is preliminary data.</text>
</comment>
<dbReference type="InterPro" id="IPR005618">
    <property type="entry name" value="OMPW"/>
</dbReference>
<name>A0A4Z0AEA1_9PSED</name>
<dbReference type="GO" id="GO:0019867">
    <property type="term" value="C:outer membrane"/>
    <property type="evidence" value="ECO:0007669"/>
    <property type="project" value="InterPro"/>
</dbReference>
<dbReference type="InterPro" id="IPR011250">
    <property type="entry name" value="OMP/PagP_B-barrel"/>
</dbReference>
<dbReference type="RefSeq" id="WP_135291844.1">
    <property type="nucleotide sequence ID" value="NZ_QUZU01000049.1"/>
</dbReference>
<gene>
    <name evidence="2" type="ORF">DYL59_26740</name>
</gene>
<dbReference type="AlphaFoldDB" id="A0A4Z0AEA1"/>
<dbReference type="OrthoDB" id="9807574at2"/>
<evidence type="ECO:0000256" key="1">
    <source>
        <dbReference type="SAM" id="SignalP"/>
    </source>
</evidence>
<dbReference type="Gene3D" id="2.40.160.20">
    <property type="match status" value="1"/>
</dbReference>
<accession>A0A4Z0AEA1</accession>
<feature type="chain" id="PRO_5021440668" evidence="1">
    <location>
        <begin position="23"/>
        <end position="230"/>
    </location>
</feature>
<evidence type="ECO:0000313" key="3">
    <source>
        <dbReference type="Proteomes" id="UP000297391"/>
    </source>
</evidence>
<dbReference type="SUPFAM" id="SSF56925">
    <property type="entry name" value="OMPA-like"/>
    <property type="match status" value="1"/>
</dbReference>
<organism evidence="2 3">
    <name type="scientific">Pseudomonas kairouanensis</name>
    <dbReference type="NCBI Taxonomy" id="2293832"/>
    <lineage>
        <taxon>Bacteria</taxon>
        <taxon>Pseudomonadati</taxon>
        <taxon>Pseudomonadota</taxon>
        <taxon>Gammaproteobacteria</taxon>
        <taxon>Pseudomonadales</taxon>
        <taxon>Pseudomonadaceae</taxon>
        <taxon>Pseudomonas</taxon>
    </lineage>
</organism>
<feature type="signal peptide" evidence="1">
    <location>
        <begin position="1"/>
        <end position="22"/>
    </location>
</feature>
<dbReference type="Pfam" id="PF03922">
    <property type="entry name" value="OmpW"/>
    <property type="match status" value="1"/>
</dbReference>
<protein>
    <submittedName>
        <fullName evidence="2">OmpW family protein</fullName>
    </submittedName>
</protein>
<reference evidence="2 3" key="1">
    <citation type="journal article" date="2019" name="Syst. Appl. Microbiol.">
        <title>New species of pathogenic Pseudomonas isolated from citrus in Tunisia: Proposal of Pseudomonas kairouanensis sp. nov. and Pseudomonas nabeulensis sp. nov.</title>
        <authorList>
            <person name="Oueslati M."/>
            <person name="Mulet M."/>
            <person name="Gomila M."/>
            <person name="Berge O."/>
            <person name="Hajlaoui M.R."/>
            <person name="Lalucat J."/>
            <person name="Sadfi-Zouaoui N."/>
            <person name="Garcia-Valdes E."/>
        </authorList>
    </citation>
    <scope>NUCLEOTIDE SEQUENCE [LARGE SCALE GENOMIC DNA]</scope>
    <source>
        <strain evidence="2 3">KC12</strain>
    </source>
</reference>
<evidence type="ECO:0000313" key="2">
    <source>
        <dbReference type="EMBL" id="TFY85106.1"/>
    </source>
</evidence>
<keyword evidence="1" id="KW-0732">Signal</keyword>
<dbReference type="EMBL" id="QUZU01000049">
    <property type="protein sequence ID" value="TFY85106.1"/>
    <property type="molecule type" value="Genomic_DNA"/>
</dbReference>
<proteinExistence type="predicted"/>
<dbReference type="PANTHER" id="PTHR36920:SF1">
    <property type="entry name" value="OUTER MEMBRANE PROTEIN W"/>
    <property type="match status" value="1"/>
</dbReference>
<keyword evidence="3" id="KW-1185">Reference proteome</keyword>
<sequence length="230" mass="24846">MKPMFAPMLAACVVLLPAYSQADESEPRNSVRIGYADIQFNTDSADMTGPPGTTPDHVKAVIRDSETLALVYERKLQGPWSLVFQVGAPPVIHFDGAGSAASLGKVGSAHAWFPAVLLAYNFKVFGLEPYVAVGANYTWFSEGKMTSAYTRAFGGTSSRSSLDDSFGAVAKVGVDIPVADHWSIGLAYTRYWIDSTATIKTQTPGVGEIKRKIDIEANPDVYSFTVGYRF</sequence>